<name>A0A6A5XXL6_9PLEO</name>
<keyword evidence="2" id="KW-1185">Reference proteome</keyword>
<evidence type="ECO:0000313" key="2">
    <source>
        <dbReference type="Proteomes" id="UP000799778"/>
    </source>
</evidence>
<dbReference type="RefSeq" id="XP_033385982.1">
    <property type="nucleotide sequence ID" value="XM_033521314.1"/>
</dbReference>
<dbReference type="AlphaFoldDB" id="A0A6A5XXL6"/>
<dbReference type="Proteomes" id="UP000799778">
    <property type="component" value="Unassembled WGS sequence"/>
</dbReference>
<protein>
    <submittedName>
        <fullName evidence="1">Uncharacterized protein</fullName>
    </submittedName>
</protein>
<proteinExistence type="predicted"/>
<organism evidence="1 2">
    <name type="scientific">Aaosphaeria arxii CBS 175.79</name>
    <dbReference type="NCBI Taxonomy" id="1450172"/>
    <lineage>
        <taxon>Eukaryota</taxon>
        <taxon>Fungi</taxon>
        <taxon>Dikarya</taxon>
        <taxon>Ascomycota</taxon>
        <taxon>Pezizomycotina</taxon>
        <taxon>Dothideomycetes</taxon>
        <taxon>Pleosporomycetidae</taxon>
        <taxon>Pleosporales</taxon>
        <taxon>Pleosporales incertae sedis</taxon>
        <taxon>Aaosphaeria</taxon>
    </lineage>
</organism>
<gene>
    <name evidence="1" type="ORF">BU24DRAFT_154846</name>
</gene>
<dbReference type="EMBL" id="ML978068">
    <property type="protein sequence ID" value="KAF2017643.1"/>
    <property type="molecule type" value="Genomic_DNA"/>
</dbReference>
<reference evidence="1" key="1">
    <citation type="journal article" date="2020" name="Stud. Mycol.">
        <title>101 Dothideomycetes genomes: a test case for predicting lifestyles and emergence of pathogens.</title>
        <authorList>
            <person name="Haridas S."/>
            <person name="Albert R."/>
            <person name="Binder M."/>
            <person name="Bloem J."/>
            <person name="Labutti K."/>
            <person name="Salamov A."/>
            <person name="Andreopoulos B."/>
            <person name="Baker S."/>
            <person name="Barry K."/>
            <person name="Bills G."/>
            <person name="Bluhm B."/>
            <person name="Cannon C."/>
            <person name="Castanera R."/>
            <person name="Culley D."/>
            <person name="Daum C."/>
            <person name="Ezra D."/>
            <person name="Gonzalez J."/>
            <person name="Henrissat B."/>
            <person name="Kuo A."/>
            <person name="Liang C."/>
            <person name="Lipzen A."/>
            <person name="Lutzoni F."/>
            <person name="Magnuson J."/>
            <person name="Mondo S."/>
            <person name="Nolan M."/>
            <person name="Ohm R."/>
            <person name="Pangilinan J."/>
            <person name="Park H.-J."/>
            <person name="Ramirez L."/>
            <person name="Alfaro M."/>
            <person name="Sun H."/>
            <person name="Tritt A."/>
            <person name="Yoshinaga Y."/>
            <person name="Zwiers L.-H."/>
            <person name="Turgeon B."/>
            <person name="Goodwin S."/>
            <person name="Spatafora J."/>
            <person name="Crous P."/>
            <person name="Grigoriev I."/>
        </authorList>
    </citation>
    <scope>NUCLEOTIDE SEQUENCE</scope>
    <source>
        <strain evidence="1">CBS 175.79</strain>
    </source>
</reference>
<accession>A0A6A5XXL6</accession>
<sequence>MCTRVRVHEDAQATVRLAIRRSAFLSTRLAVSLLSIHGRVDLRIAWPNCAISALALVYYPMQIVRVWLAVCFRDKQSIQGKSFCVFHPNGVVVESAPCCPGRSSCDNHCLFFLHIAIRDGGNSNGIIANDKCDGCWVGMPNGSWSSSEYAGSRLAGRSLEQNQGTILGPPDHRRTTAGYDTGRIICTNLNL</sequence>
<dbReference type="GeneID" id="54278711"/>
<evidence type="ECO:0000313" key="1">
    <source>
        <dbReference type="EMBL" id="KAF2017643.1"/>
    </source>
</evidence>